<sequence length="156" mass="17590">MGVGRRRPHLAVVVDPGGVLTTTAPTVTTSAYHVALLCCTSMRRSHSRAAHRLRRIGLSRRVARDALTSPHHRRGHEITYGGLYRRDSPNGGNSTSVIRRFDTFAQLEVNFSMCDPSKRESHPDELMTPGWNRRFTVIPANIAQISWQDSMRRIMV</sequence>
<gene>
    <name evidence="1" type="ORF">G5I_11467</name>
</gene>
<dbReference type="Proteomes" id="UP000007755">
    <property type="component" value="Unassembled WGS sequence"/>
</dbReference>
<evidence type="ECO:0000313" key="1">
    <source>
        <dbReference type="EMBL" id="EGI60285.1"/>
    </source>
</evidence>
<evidence type="ECO:0000313" key="2">
    <source>
        <dbReference type="Proteomes" id="UP000007755"/>
    </source>
</evidence>
<reference evidence="1" key="1">
    <citation type="submission" date="2011-02" db="EMBL/GenBank/DDBJ databases">
        <title>The genome of the leaf-cutting ant Acromyrmex echinatior suggests key adaptations to social evolution and fungus farming.</title>
        <authorList>
            <person name="Nygaard S."/>
            <person name="Zhang G."/>
        </authorList>
    </citation>
    <scope>NUCLEOTIDE SEQUENCE</scope>
</reference>
<proteinExistence type="predicted"/>
<protein>
    <submittedName>
        <fullName evidence="1">Uncharacterized protein</fullName>
    </submittedName>
</protein>
<organism evidence="2">
    <name type="scientific">Acromyrmex echinatior</name>
    <name type="common">Panamanian leafcutter ant</name>
    <name type="synonym">Acromyrmex octospinosus echinatior</name>
    <dbReference type="NCBI Taxonomy" id="103372"/>
    <lineage>
        <taxon>Eukaryota</taxon>
        <taxon>Metazoa</taxon>
        <taxon>Ecdysozoa</taxon>
        <taxon>Arthropoda</taxon>
        <taxon>Hexapoda</taxon>
        <taxon>Insecta</taxon>
        <taxon>Pterygota</taxon>
        <taxon>Neoptera</taxon>
        <taxon>Endopterygota</taxon>
        <taxon>Hymenoptera</taxon>
        <taxon>Apocrita</taxon>
        <taxon>Aculeata</taxon>
        <taxon>Formicoidea</taxon>
        <taxon>Formicidae</taxon>
        <taxon>Myrmicinae</taxon>
        <taxon>Acromyrmex</taxon>
    </lineage>
</organism>
<dbReference type="EMBL" id="GL888480">
    <property type="protein sequence ID" value="EGI60285.1"/>
    <property type="molecule type" value="Genomic_DNA"/>
</dbReference>
<dbReference type="InParanoid" id="F4WZL0"/>
<keyword evidence="2" id="KW-1185">Reference proteome</keyword>
<name>F4WZL0_ACREC</name>
<accession>F4WZL0</accession>
<dbReference type="AlphaFoldDB" id="F4WZL0"/>